<dbReference type="Proteomes" id="UP000094969">
    <property type="component" value="Chromosome"/>
</dbReference>
<proteinExistence type="predicted"/>
<dbReference type="Pfam" id="PF08241">
    <property type="entry name" value="Methyltransf_11"/>
    <property type="match status" value="1"/>
</dbReference>
<dbReference type="InterPro" id="IPR029063">
    <property type="entry name" value="SAM-dependent_MTases_sf"/>
</dbReference>
<evidence type="ECO:0000313" key="3">
    <source>
        <dbReference type="Proteomes" id="UP000094969"/>
    </source>
</evidence>
<sequence length="218" mass="25190">MNMIPQSFRRAHFREERFKTYIRPLIETVIRTRGSCRILDMGGDADYWQFDMPASGVEIWLLNIEAKEQSPNPRFHVLQGDARNVAQFEDLSFDFVHSNSLIEHVGRWDDMKRVAAEIRRLAPSYYVQTPNFWFPLDPHSNAPILHWLPQPVQRRMVSSKARGFYAKATSLDHAMQIVEGTSMLDRAQMAELFPDARVLTENVLFLAKSLIALKAPDS</sequence>
<gene>
    <name evidence="2" type="ORF">BHK69_18435</name>
</gene>
<dbReference type="SUPFAM" id="SSF53335">
    <property type="entry name" value="S-adenosyl-L-methionine-dependent methyltransferases"/>
    <property type="match status" value="1"/>
</dbReference>
<dbReference type="GO" id="GO:0008757">
    <property type="term" value="F:S-adenosylmethionine-dependent methyltransferase activity"/>
    <property type="evidence" value="ECO:0007669"/>
    <property type="project" value="InterPro"/>
</dbReference>
<evidence type="ECO:0000259" key="1">
    <source>
        <dbReference type="Pfam" id="PF08241"/>
    </source>
</evidence>
<keyword evidence="3" id="KW-1185">Reference proteome</keyword>
<accession>A0A1D7U472</accession>
<dbReference type="RefSeq" id="WP_069691364.1">
    <property type="nucleotide sequence ID" value="NZ_CP017147.1"/>
</dbReference>
<dbReference type="CDD" id="cd02440">
    <property type="entry name" value="AdoMet_MTases"/>
    <property type="match status" value="1"/>
</dbReference>
<dbReference type="EMBL" id="CP017147">
    <property type="protein sequence ID" value="AOO82154.1"/>
    <property type="molecule type" value="Genomic_DNA"/>
</dbReference>
<protein>
    <recommendedName>
        <fullName evidence="1">Methyltransferase type 11 domain-containing protein</fullName>
    </recommendedName>
</protein>
<dbReference type="AlphaFoldDB" id="A0A1D7U472"/>
<dbReference type="KEGG" id="bvv:BHK69_18435"/>
<name>A0A1D7U472_9HYPH</name>
<dbReference type="OrthoDB" id="7260171at2"/>
<dbReference type="Gene3D" id="3.40.50.150">
    <property type="entry name" value="Vaccinia Virus protein VP39"/>
    <property type="match status" value="1"/>
</dbReference>
<evidence type="ECO:0000313" key="2">
    <source>
        <dbReference type="EMBL" id="AOO82154.1"/>
    </source>
</evidence>
<reference evidence="2 3" key="1">
    <citation type="journal article" date="2015" name="Antonie Van Leeuwenhoek">
        <title>Bosea vaviloviae sp. nov., a new species of slow-growing rhizobia isolated from nodules of the relict species Vavilovia formosa (Stev.) Fed.</title>
        <authorList>
            <person name="Safronova V.I."/>
            <person name="Kuznetsova I.G."/>
            <person name="Sazanova A.L."/>
            <person name="Kimeklis A.K."/>
            <person name="Belimov A.A."/>
            <person name="Andronov E.E."/>
            <person name="Pinaev A.G."/>
            <person name="Chizhevskaya E.P."/>
            <person name="Pukhaev A.R."/>
            <person name="Popov K.P."/>
            <person name="Willems A."/>
            <person name="Tikhonovich I.A."/>
        </authorList>
    </citation>
    <scope>NUCLEOTIDE SEQUENCE [LARGE SCALE GENOMIC DNA]</scope>
    <source>
        <strain evidence="2 3">Vaf18</strain>
    </source>
</reference>
<feature type="domain" description="Methyltransferase type 11" evidence="1">
    <location>
        <begin position="56"/>
        <end position="121"/>
    </location>
</feature>
<dbReference type="InterPro" id="IPR013216">
    <property type="entry name" value="Methyltransf_11"/>
</dbReference>
<dbReference type="STRING" id="1526658.BHK69_18435"/>
<organism evidence="2 3">
    <name type="scientific">Bosea vaviloviae</name>
    <dbReference type="NCBI Taxonomy" id="1526658"/>
    <lineage>
        <taxon>Bacteria</taxon>
        <taxon>Pseudomonadati</taxon>
        <taxon>Pseudomonadota</taxon>
        <taxon>Alphaproteobacteria</taxon>
        <taxon>Hyphomicrobiales</taxon>
        <taxon>Boseaceae</taxon>
        <taxon>Bosea</taxon>
    </lineage>
</organism>